<reference evidence="1 2" key="1">
    <citation type="journal article" date="2015" name="Genome Announc.">
        <title>Expanding the biotechnology potential of lactobacilli through comparative genomics of 213 strains and associated genera.</title>
        <authorList>
            <person name="Sun Z."/>
            <person name="Harris H.M."/>
            <person name="McCann A."/>
            <person name="Guo C."/>
            <person name="Argimon S."/>
            <person name="Zhang W."/>
            <person name="Yang X."/>
            <person name="Jeffery I.B."/>
            <person name="Cooney J.C."/>
            <person name="Kagawa T.F."/>
            <person name="Liu W."/>
            <person name="Song Y."/>
            <person name="Salvetti E."/>
            <person name="Wrobel A."/>
            <person name="Rasinkangas P."/>
            <person name="Parkhill J."/>
            <person name="Rea M.C."/>
            <person name="O'Sullivan O."/>
            <person name="Ritari J."/>
            <person name="Douillard F.P."/>
            <person name="Paul Ross R."/>
            <person name="Yang R."/>
            <person name="Briner A.E."/>
            <person name="Felis G.E."/>
            <person name="de Vos W.M."/>
            <person name="Barrangou R."/>
            <person name="Klaenhammer T.R."/>
            <person name="Caufield P.W."/>
            <person name="Cui Y."/>
            <person name="Zhang H."/>
            <person name="O'Toole P.W."/>
        </authorList>
    </citation>
    <scope>NUCLEOTIDE SEQUENCE [LARGE SCALE GENOMIC DNA]</scope>
    <source>
        <strain evidence="1 2">DSM 20452</strain>
    </source>
</reference>
<dbReference type="RefSeq" id="WP_082613088.1">
    <property type="nucleotide sequence ID" value="NZ_AYYN01000140.1"/>
</dbReference>
<proteinExistence type="predicted"/>
<evidence type="ECO:0000313" key="1">
    <source>
        <dbReference type="EMBL" id="KRM73681.1"/>
    </source>
</evidence>
<dbReference type="InterPro" id="IPR008822">
    <property type="entry name" value="Endonuclease_RusA-like"/>
</dbReference>
<evidence type="ECO:0000313" key="2">
    <source>
        <dbReference type="Proteomes" id="UP000051612"/>
    </source>
</evidence>
<sequence length="130" mass="15025">MEFFVPMKDIPNTTHQQKKVTVAKNGKPIFYEPAELKAAREKLTAHLAKFVPETKFKKLVILQVKWLYPNGDHENGSYKTTKPDLDNMMKLLQDCMTDLGFWEDDRLIAGLHVEKFWSEVPGIYIKIEGA</sequence>
<comment type="caution">
    <text evidence="1">The sequence shown here is derived from an EMBL/GenBank/DDBJ whole genome shotgun (WGS) entry which is preliminary data.</text>
</comment>
<dbReference type="EMBL" id="AYYN01000140">
    <property type="protein sequence ID" value="KRM73681.1"/>
    <property type="molecule type" value="Genomic_DNA"/>
</dbReference>
<dbReference type="GO" id="GO:0006281">
    <property type="term" value="P:DNA repair"/>
    <property type="evidence" value="ECO:0007669"/>
    <property type="project" value="InterPro"/>
</dbReference>
<dbReference type="InterPro" id="IPR036614">
    <property type="entry name" value="RusA-like_sf"/>
</dbReference>
<dbReference type="Proteomes" id="UP000051612">
    <property type="component" value="Unassembled WGS sequence"/>
</dbReference>
<organism evidence="1 2">
    <name type="scientific">Ligilactobacillus murinus DSM 20452 = NBRC 14221</name>
    <dbReference type="NCBI Taxonomy" id="1423772"/>
    <lineage>
        <taxon>Bacteria</taxon>
        <taxon>Bacillati</taxon>
        <taxon>Bacillota</taxon>
        <taxon>Bacilli</taxon>
        <taxon>Lactobacillales</taxon>
        <taxon>Lactobacillaceae</taxon>
        <taxon>Ligilactobacillus</taxon>
    </lineage>
</organism>
<dbReference type="Pfam" id="PF05866">
    <property type="entry name" value="RusA"/>
    <property type="match status" value="1"/>
</dbReference>
<accession>A0A0R2B2G8</accession>
<gene>
    <name evidence="1" type="ORF">FC48_GL000951</name>
</gene>
<dbReference type="PATRIC" id="fig|1423772.3.peg.1026"/>
<dbReference type="GO" id="GO:0006310">
    <property type="term" value="P:DNA recombination"/>
    <property type="evidence" value="ECO:0007669"/>
    <property type="project" value="InterPro"/>
</dbReference>
<protein>
    <submittedName>
        <fullName evidence="1">Crossover junction endodeoxyribonuclease RusA</fullName>
    </submittedName>
</protein>
<dbReference type="AlphaFoldDB" id="A0A0R2B2G8"/>
<name>A0A0R2B2G8_9LACO</name>
<dbReference type="Gene3D" id="3.30.1330.70">
    <property type="entry name" value="Holliday junction resolvase RusA"/>
    <property type="match status" value="1"/>
</dbReference>
<dbReference type="SUPFAM" id="SSF103084">
    <property type="entry name" value="Holliday junction resolvase RusA"/>
    <property type="match status" value="1"/>
</dbReference>
<dbReference type="GO" id="GO:0000287">
    <property type="term" value="F:magnesium ion binding"/>
    <property type="evidence" value="ECO:0007669"/>
    <property type="project" value="InterPro"/>
</dbReference>